<organism evidence="9 10">
    <name type="scientific">[Clostridium] leptum DSM 753</name>
    <dbReference type="NCBI Taxonomy" id="428125"/>
    <lineage>
        <taxon>Bacteria</taxon>
        <taxon>Bacillati</taxon>
        <taxon>Bacillota</taxon>
        <taxon>Clostridia</taxon>
        <taxon>Eubacteriales</taxon>
        <taxon>Oscillospiraceae</taxon>
        <taxon>Oscillospiraceae incertae sedis</taxon>
    </lineage>
</organism>
<dbReference type="GO" id="GO:0005886">
    <property type="term" value="C:plasma membrane"/>
    <property type="evidence" value="ECO:0007669"/>
    <property type="project" value="UniProtKB-SubCell"/>
</dbReference>
<dbReference type="InterPro" id="IPR027417">
    <property type="entry name" value="P-loop_NTPase"/>
</dbReference>
<accession>A7VQG5</accession>
<dbReference type="PANTHER" id="PTHR37937:SF1">
    <property type="entry name" value="CONJUGATIVE TRANSFER: DNA TRANSPORT"/>
    <property type="match status" value="1"/>
</dbReference>
<dbReference type="NCBIfam" id="NF045973">
    <property type="entry name" value="conju_CD1115"/>
    <property type="match status" value="1"/>
</dbReference>
<dbReference type="PANTHER" id="PTHR37937">
    <property type="entry name" value="CONJUGATIVE TRANSFER: DNA TRANSPORT"/>
    <property type="match status" value="1"/>
</dbReference>
<feature type="transmembrane region" description="Helical" evidence="8">
    <location>
        <begin position="80"/>
        <end position="100"/>
    </location>
</feature>
<evidence type="ECO:0000313" key="10">
    <source>
        <dbReference type="Proteomes" id="UP000003490"/>
    </source>
</evidence>
<evidence type="ECO:0000256" key="7">
    <source>
        <dbReference type="SAM" id="MobiDB-lite"/>
    </source>
</evidence>
<dbReference type="HOGENOM" id="CLU_015347_4_1_9"/>
<keyword evidence="4 8" id="KW-0812">Transmembrane</keyword>
<feature type="region of interest" description="Disordered" evidence="7">
    <location>
        <begin position="568"/>
        <end position="603"/>
    </location>
</feature>
<reference evidence="9 10" key="2">
    <citation type="submission" date="2007-08" db="EMBL/GenBank/DDBJ databases">
        <authorList>
            <person name="Fulton L."/>
            <person name="Clifton S."/>
            <person name="Fulton B."/>
            <person name="Xu J."/>
            <person name="Minx P."/>
            <person name="Pepin K.H."/>
            <person name="Johnson M."/>
            <person name="Thiruvilangam P."/>
            <person name="Bhonagiri V."/>
            <person name="Nash W.E."/>
            <person name="Wang C."/>
            <person name="Mardis E.R."/>
            <person name="Wilson R.K."/>
        </authorList>
    </citation>
    <scope>NUCLEOTIDE SEQUENCE [LARGE SCALE GENOMIC DNA]</scope>
    <source>
        <strain evidence="9 10">DSM 753</strain>
    </source>
</reference>
<evidence type="ECO:0000256" key="1">
    <source>
        <dbReference type="ARBA" id="ARBA00004651"/>
    </source>
</evidence>
<dbReference type="InterPro" id="IPR051539">
    <property type="entry name" value="T4SS-coupling_protein"/>
</dbReference>
<evidence type="ECO:0000313" key="9">
    <source>
        <dbReference type="EMBL" id="EDO62376.1"/>
    </source>
</evidence>
<dbReference type="CDD" id="cd01127">
    <property type="entry name" value="TrwB_TraG_TraD_VirD4"/>
    <property type="match status" value="1"/>
</dbReference>
<dbReference type="SUPFAM" id="SSF52540">
    <property type="entry name" value="P-loop containing nucleoside triphosphate hydrolases"/>
    <property type="match status" value="1"/>
</dbReference>
<evidence type="ECO:0000256" key="5">
    <source>
        <dbReference type="ARBA" id="ARBA00022989"/>
    </source>
</evidence>
<dbReference type="AlphaFoldDB" id="A7VQG5"/>
<evidence type="ECO:0000256" key="4">
    <source>
        <dbReference type="ARBA" id="ARBA00022692"/>
    </source>
</evidence>
<comment type="subcellular location">
    <subcellularLocation>
        <location evidence="1">Cell membrane</location>
        <topology evidence="1">Multi-pass membrane protein</topology>
    </subcellularLocation>
</comment>
<dbReference type="EMBL" id="ABCB02000015">
    <property type="protein sequence ID" value="EDO62376.1"/>
    <property type="molecule type" value="Genomic_DNA"/>
</dbReference>
<gene>
    <name evidence="9" type="ORF">CLOLEP_00795</name>
</gene>
<evidence type="ECO:0000256" key="8">
    <source>
        <dbReference type="SAM" id="Phobius"/>
    </source>
</evidence>
<comment type="caution">
    <text evidence="9">The sequence shown here is derived from an EMBL/GenBank/DDBJ whole genome shotgun (WGS) entry which is preliminary data.</text>
</comment>
<feature type="transmembrane region" description="Helical" evidence="8">
    <location>
        <begin position="31"/>
        <end position="52"/>
    </location>
</feature>
<evidence type="ECO:0000256" key="6">
    <source>
        <dbReference type="ARBA" id="ARBA00023136"/>
    </source>
</evidence>
<keyword evidence="6 8" id="KW-0472">Membrane</keyword>
<dbReference type="eggNOG" id="COG3505">
    <property type="taxonomic scope" value="Bacteria"/>
</dbReference>
<name>A7VQG5_9FIRM</name>
<proteinExistence type="inferred from homology"/>
<dbReference type="Gene3D" id="3.40.50.300">
    <property type="entry name" value="P-loop containing nucleotide triphosphate hydrolases"/>
    <property type="match status" value="1"/>
</dbReference>
<sequence>MEFFPGLRGLFLFLAKGRIFFDSISTRKTPWWVWLLPLPIVWWLALLTAGSWRAGTNLVELLARLSEAMNSPFSLHWTEYSVQCLLLFTTGYGIIALTVVSNRKNRRRGTEHGSAQWGDVFQTAKRYRDKKNPKQNLILTQHFQMGLDGHKHKRNTNVLVIGGSGAGKSRSYAIPNALNCGECSMAVCDPKSEILRKTGTALKANGFEVRVFDLLNPDASYCYNPLAYVRDDKDVLRLIETLIQSTTPPGAQTSDPFWTKSETALLQALVLYLMHEAPKEEQNFAMVMEMLEAAEVREEDDEYESPLDILFSRLEMRNPESIAVRQYRIFKMGAGKTLKSILISVGVRLSAFNLPQIARLTYTDELLLEEMGEKKVALFCCIPDSDKSLNYLVGMIFGQLIQTLYFVADRKYKGRLPVPVHLLIDEAPNIALPTDNFLPWLSTMRSRNIFCSYIAQNMAQIKALFKEQWESLVGLCDEFLYLGGNEKETHKYVSELMGRETLDTNTYGRSRGRSGSFSVNDQQTGRELLTPDEVRLLDNRKAILFVRGERPIMDDKYDLMRHPNIRLAEDGGAPPYDYTQAKDAADDLDYSPEQYGDFELLDPEDFLEEKPRKKLPY</sequence>
<evidence type="ECO:0000256" key="2">
    <source>
        <dbReference type="ARBA" id="ARBA00008806"/>
    </source>
</evidence>
<comment type="similarity">
    <text evidence="2">Belongs to the VirD4/TraG family.</text>
</comment>
<dbReference type="Pfam" id="PF02534">
    <property type="entry name" value="T4SS-DNA_transf"/>
    <property type="match status" value="1"/>
</dbReference>
<reference evidence="9 10" key="1">
    <citation type="submission" date="2007-08" db="EMBL/GenBank/DDBJ databases">
        <title>Draft genome sequence of Clostridium leptum (DSM 753).</title>
        <authorList>
            <person name="Sudarsanam P."/>
            <person name="Ley R."/>
            <person name="Guruge J."/>
            <person name="Turnbaugh P.J."/>
            <person name="Mahowald M."/>
            <person name="Liep D."/>
            <person name="Gordon J."/>
        </authorList>
    </citation>
    <scope>NUCLEOTIDE SEQUENCE [LARGE SCALE GENOMIC DNA]</scope>
    <source>
        <strain evidence="9 10">DSM 753</strain>
    </source>
</reference>
<feature type="transmembrane region" description="Helical" evidence="8">
    <location>
        <begin position="389"/>
        <end position="408"/>
    </location>
</feature>
<protein>
    <submittedName>
        <fullName evidence="9">TraG/TraD family protein</fullName>
    </submittedName>
</protein>
<evidence type="ECO:0000256" key="3">
    <source>
        <dbReference type="ARBA" id="ARBA00022475"/>
    </source>
</evidence>
<dbReference type="InterPro" id="IPR003688">
    <property type="entry name" value="TraG/VirD4"/>
</dbReference>
<keyword evidence="3" id="KW-1003">Cell membrane</keyword>
<keyword evidence="5 8" id="KW-1133">Transmembrane helix</keyword>
<dbReference type="Proteomes" id="UP000003490">
    <property type="component" value="Unassembled WGS sequence"/>
</dbReference>